<dbReference type="GO" id="GO:0000719">
    <property type="term" value="P:photoreactive repair"/>
    <property type="evidence" value="ECO:0007669"/>
    <property type="project" value="UniProtKB-ARBA"/>
</dbReference>
<dbReference type="InterPro" id="IPR036134">
    <property type="entry name" value="Crypto/Photolyase_FAD-like_sf"/>
</dbReference>
<evidence type="ECO:0000256" key="6">
    <source>
        <dbReference type="ARBA" id="ARBA00022991"/>
    </source>
</evidence>
<keyword evidence="5 8" id="KW-0274">FAD</keyword>
<dbReference type="InterPro" id="IPR014729">
    <property type="entry name" value="Rossmann-like_a/b/a_fold"/>
</dbReference>
<dbReference type="InterPro" id="IPR005101">
    <property type="entry name" value="Cryptochr/Photolyase_FAD-bd"/>
</dbReference>
<dbReference type="FunFam" id="1.10.579.10:FF:000003">
    <property type="entry name" value="Deoxyribodipyrimidine photo-lyase"/>
    <property type="match status" value="1"/>
</dbReference>
<dbReference type="PROSITE" id="PS00691">
    <property type="entry name" value="DNA_PHOTOLYASES_1_2"/>
    <property type="match status" value="1"/>
</dbReference>
<dbReference type="InterPro" id="IPR018394">
    <property type="entry name" value="DNA_photolyase_1_CS_C"/>
</dbReference>
<keyword evidence="4 8" id="KW-0285">Flavoprotein</keyword>
<evidence type="ECO:0000259" key="11">
    <source>
        <dbReference type="PROSITE" id="PS51645"/>
    </source>
</evidence>
<dbReference type="GO" id="GO:0003904">
    <property type="term" value="F:deoxyribodipyrimidine photo-lyase activity"/>
    <property type="evidence" value="ECO:0007669"/>
    <property type="project" value="UniProtKB-EC"/>
</dbReference>
<dbReference type="Pfam" id="PF00875">
    <property type="entry name" value="DNA_photolyase"/>
    <property type="match status" value="1"/>
</dbReference>
<evidence type="ECO:0000256" key="4">
    <source>
        <dbReference type="ARBA" id="ARBA00022630"/>
    </source>
</evidence>
<evidence type="ECO:0000256" key="7">
    <source>
        <dbReference type="ARBA" id="ARBA00033999"/>
    </source>
</evidence>
<dbReference type="InterPro" id="IPR002081">
    <property type="entry name" value="Cryptochrome/DNA_photolyase_1"/>
</dbReference>
<dbReference type="GO" id="GO:0071949">
    <property type="term" value="F:FAD binding"/>
    <property type="evidence" value="ECO:0007669"/>
    <property type="project" value="TreeGrafter"/>
</dbReference>
<evidence type="ECO:0000313" key="12">
    <source>
        <dbReference type="EMBL" id="EOK07937.1"/>
    </source>
</evidence>
<dbReference type="PROSITE" id="PS00394">
    <property type="entry name" value="DNA_PHOTOLYASES_1_1"/>
    <property type="match status" value="1"/>
</dbReference>
<evidence type="ECO:0000256" key="3">
    <source>
        <dbReference type="ARBA" id="ARBA00014046"/>
    </source>
</evidence>
<feature type="site" description="Electron transfer via tryptophanyl radical" evidence="9">
    <location>
        <position position="297"/>
    </location>
</feature>
<feature type="site" description="Electron transfer via tryptophanyl radical" evidence="9">
    <location>
        <position position="350"/>
    </location>
</feature>
<feature type="binding site" evidence="8">
    <location>
        <position position="218"/>
    </location>
    <ligand>
        <name>FAD</name>
        <dbReference type="ChEBI" id="CHEBI:57692"/>
    </ligand>
</feature>
<feature type="domain" description="Photolyase/cryptochrome alpha/beta" evidence="11">
    <location>
        <begin position="1"/>
        <end position="129"/>
    </location>
</feature>
<evidence type="ECO:0000256" key="2">
    <source>
        <dbReference type="ARBA" id="ARBA00013149"/>
    </source>
</evidence>
<dbReference type="Gene3D" id="1.25.40.80">
    <property type="match status" value="1"/>
</dbReference>
<comment type="similarity">
    <text evidence="10">Belongs to the DNA photolyase family.</text>
</comment>
<name>R3HQZ4_ENTFL</name>
<dbReference type="HOGENOM" id="CLU_010348_2_2_9"/>
<dbReference type="AlphaFoldDB" id="R3HQZ4"/>
<comment type="catalytic activity">
    <reaction evidence="7">
        <text>cyclobutadipyrimidine (in DNA) = 2 pyrimidine residues (in DNA).</text>
        <dbReference type="EC" id="4.1.99.3"/>
    </reaction>
</comment>
<feature type="site" description="Electron transfer via tryptophanyl radical" evidence="9">
    <location>
        <position position="373"/>
    </location>
</feature>
<reference evidence="12 13" key="1">
    <citation type="submission" date="2013-02" db="EMBL/GenBank/DDBJ databases">
        <title>The Genome Sequence of Enterococcus faecalis ATCC_6055.</title>
        <authorList>
            <consortium name="The Broad Institute Genome Sequencing Platform"/>
            <consortium name="The Broad Institute Genome Sequencing Center for Infectious Disease"/>
            <person name="Earl A.M."/>
            <person name="Gilmore M.S."/>
            <person name="Lebreton F."/>
            <person name="Walker B."/>
            <person name="Young S.K."/>
            <person name="Zeng Q."/>
            <person name="Gargeya S."/>
            <person name="Fitzgerald M."/>
            <person name="Haas B."/>
            <person name="Abouelleil A."/>
            <person name="Alvarado L."/>
            <person name="Arachchi H.M."/>
            <person name="Berlin A.M."/>
            <person name="Chapman S.B."/>
            <person name="Dewar J."/>
            <person name="Goldberg J."/>
            <person name="Griggs A."/>
            <person name="Gujja S."/>
            <person name="Hansen M."/>
            <person name="Howarth C."/>
            <person name="Imamovic A."/>
            <person name="Larimer J."/>
            <person name="McCowan C."/>
            <person name="Murphy C."/>
            <person name="Neiman D."/>
            <person name="Pearson M."/>
            <person name="Priest M."/>
            <person name="Roberts A."/>
            <person name="Saif S."/>
            <person name="Shea T."/>
            <person name="Sisk P."/>
            <person name="Sykes S."/>
            <person name="Wortman J."/>
            <person name="Nusbaum C."/>
            <person name="Birren B."/>
        </authorList>
    </citation>
    <scope>NUCLEOTIDE SEQUENCE [LARGE SCALE GENOMIC DNA]</scope>
    <source>
        <strain evidence="12 13">ATCC 6055</strain>
    </source>
</reference>
<comment type="cofactor">
    <cofactor evidence="1">
        <name>(6R)-5,10-methylene-5,6,7,8-tetrahydrofolate</name>
        <dbReference type="ChEBI" id="CHEBI:15636"/>
    </cofactor>
</comment>
<dbReference type="Proteomes" id="UP000013638">
    <property type="component" value="Unassembled WGS sequence"/>
</dbReference>
<dbReference type="InterPro" id="IPR036155">
    <property type="entry name" value="Crypto/Photolyase_N_sf"/>
</dbReference>
<evidence type="ECO:0000256" key="8">
    <source>
        <dbReference type="PIRSR" id="PIRSR602081-1"/>
    </source>
</evidence>
<organism evidence="12 13">
    <name type="scientific">Enterococcus faecalis ATCC 6055</name>
    <dbReference type="NCBI Taxonomy" id="1169311"/>
    <lineage>
        <taxon>Bacteria</taxon>
        <taxon>Bacillati</taxon>
        <taxon>Bacillota</taxon>
        <taxon>Bacilli</taxon>
        <taxon>Lactobacillales</taxon>
        <taxon>Enterococcaceae</taxon>
        <taxon>Enterococcus</taxon>
    </lineage>
</organism>
<dbReference type="PANTHER" id="PTHR11455">
    <property type="entry name" value="CRYPTOCHROME"/>
    <property type="match status" value="1"/>
</dbReference>
<sequence length="477" mass="56899">MKTVMWFRRDLRLKDNKALYHALKNVDSKELILIFQVNPQQFIKDSPNHNAFFSSVASFKRKVDKESHLQIMFGDPLDSFIRLKEKLPEWTSIYFNEDTCGYGTFRDQQAISFFEKNKIEYSIFQDTYLHGYNEIRKKDGGSYQIFTPYYNNWKEAMKETPIDVPYTSEKIFSESLFPEDEKKFNKMMDNIPIANFCRGEEAAQSMLESFVSNDLQSYEKTRDFPYKDKTSHISTFLRTGEISIRTVWHKLDSVVTSLGKETYKKELAWRDFYNMIYSTFPQQKEVANQEKFRYIKWENDQEKFVKWQNGQTGYPIIDAAMRQLKETGWMHNRLRMITASFLVKNLHIDWRWGEKYFEKMLIDYDAASNIGGWQWAASTGTDAVPYFRIFNPAVQSKKFDSEGLFIKKYVIELKQVPTKYIHQPELMNKELQNRYNVNLGESYPYPIVDYAESKKKTIVLYESSKEYYREMLHKKLR</sequence>
<comment type="cofactor">
    <cofactor evidence="8">
        <name>FAD</name>
        <dbReference type="ChEBI" id="CHEBI:57692"/>
    </cofactor>
    <text evidence="8">Binds 1 FAD per subunit.</text>
</comment>
<feature type="binding site" evidence="8">
    <location>
        <begin position="266"/>
        <end position="273"/>
    </location>
    <ligand>
        <name>FAD</name>
        <dbReference type="ChEBI" id="CHEBI:57692"/>
    </ligand>
</feature>
<evidence type="ECO:0000256" key="5">
    <source>
        <dbReference type="ARBA" id="ARBA00022827"/>
    </source>
</evidence>
<feature type="binding site" evidence="8">
    <location>
        <begin position="230"/>
        <end position="234"/>
    </location>
    <ligand>
        <name>FAD</name>
        <dbReference type="ChEBI" id="CHEBI:57692"/>
    </ligand>
</feature>
<evidence type="ECO:0000256" key="10">
    <source>
        <dbReference type="RuleBase" id="RU004182"/>
    </source>
</evidence>
<dbReference type="PANTHER" id="PTHR11455:SF9">
    <property type="entry name" value="CRYPTOCHROME CIRCADIAN CLOCK 5 ISOFORM X1"/>
    <property type="match status" value="1"/>
</dbReference>
<dbReference type="PATRIC" id="fig|1169311.3.peg.2983"/>
<dbReference type="Pfam" id="PF03441">
    <property type="entry name" value="FAD_binding_7"/>
    <property type="match status" value="1"/>
</dbReference>
<keyword evidence="12" id="KW-0456">Lyase</keyword>
<comment type="caution">
    <text evidence="12">The sequence shown here is derived from an EMBL/GenBank/DDBJ whole genome shotgun (WGS) entry which is preliminary data.</text>
</comment>
<feature type="binding site" evidence="8">
    <location>
        <begin position="363"/>
        <end position="365"/>
    </location>
    <ligand>
        <name>FAD</name>
        <dbReference type="ChEBI" id="CHEBI:57692"/>
    </ligand>
</feature>
<dbReference type="Gene3D" id="3.40.50.620">
    <property type="entry name" value="HUPs"/>
    <property type="match status" value="1"/>
</dbReference>
<dbReference type="GO" id="GO:0003677">
    <property type="term" value="F:DNA binding"/>
    <property type="evidence" value="ECO:0007669"/>
    <property type="project" value="TreeGrafter"/>
</dbReference>
<dbReference type="InterPro" id="IPR006050">
    <property type="entry name" value="DNA_photolyase_N"/>
</dbReference>
<keyword evidence="6 10" id="KW-0157">Chromophore</keyword>
<dbReference type="Gene3D" id="1.10.579.10">
    <property type="entry name" value="DNA Cyclobutane Dipyrimidine Photolyase, subunit A, domain 3"/>
    <property type="match status" value="1"/>
</dbReference>
<feature type="binding site" evidence="8">
    <location>
        <position position="263"/>
    </location>
    <ligand>
        <name>FAD</name>
        <dbReference type="ChEBI" id="CHEBI:57692"/>
    </ligand>
</feature>
<dbReference type="PRINTS" id="PR00147">
    <property type="entry name" value="DNAPHOTLYASE"/>
</dbReference>
<accession>R3HQZ4</accession>
<dbReference type="SUPFAM" id="SSF48173">
    <property type="entry name" value="Cryptochrome/photolyase FAD-binding domain"/>
    <property type="match status" value="1"/>
</dbReference>
<dbReference type="RefSeq" id="WP_010829197.1">
    <property type="nucleotide sequence ID" value="NZ_KB944870.1"/>
</dbReference>
<dbReference type="PROSITE" id="PS51645">
    <property type="entry name" value="PHR_CRY_ALPHA_BETA"/>
    <property type="match status" value="1"/>
</dbReference>
<dbReference type="SUPFAM" id="SSF52425">
    <property type="entry name" value="Cryptochrome/photolyase, N-terminal domain"/>
    <property type="match status" value="1"/>
</dbReference>
<evidence type="ECO:0000313" key="13">
    <source>
        <dbReference type="Proteomes" id="UP000013638"/>
    </source>
</evidence>
<dbReference type="EMBL" id="ASDZ01000039">
    <property type="protein sequence ID" value="EOK07937.1"/>
    <property type="molecule type" value="Genomic_DNA"/>
</dbReference>
<protein>
    <recommendedName>
        <fullName evidence="3">Deoxyribodipyrimidine photo-lyase</fullName>
        <ecNumber evidence="2">4.1.99.3</ecNumber>
    </recommendedName>
</protein>
<evidence type="ECO:0000256" key="9">
    <source>
        <dbReference type="PIRSR" id="PIRSR602081-2"/>
    </source>
</evidence>
<gene>
    <name evidence="12" type="ORF">WOU_03038</name>
</gene>
<proteinExistence type="inferred from homology"/>
<dbReference type="EC" id="4.1.99.3" evidence="2"/>
<evidence type="ECO:0000256" key="1">
    <source>
        <dbReference type="ARBA" id="ARBA00001932"/>
    </source>
</evidence>
<dbReference type="GO" id="GO:0009416">
    <property type="term" value="P:response to light stimulus"/>
    <property type="evidence" value="ECO:0007669"/>
    <property type="project" value="TreeGrafter"/>
</dbReference>